<dbReference type="AlphaFoldDB" id="A0A6P8HRC6"/>
<organism evidence="13 14">
    <name type="scientific">Actinia tenebrosa</name>
    <name type="common">Australian red waratah sea anemone</name>
    <dbReference type="NCBI Taxonomy" id="6105"/>
    <lineage>
        <taxon>Eukaryota</taxon>
        <taxon>Metazoa</taxon>
        <taxon>Cnidaria</taxon>
        <taxon>Anthozoa</taxon>
        <taxon>Hexacorallia</taxon>
        <taxon>Actiniaria</taxon>
        <taxon>Actiniidae</taxon>
        <taxon>Actinia</taxon>
    </lineage>
</organism>
<dbReference type="InterPro" id="IPR011993">
    <property type="entry name" value="PH-like_dom_sf"/>
</dbReference>
<dbReference type="InterPro" id="IPR036028">
    <property type="entry name" value="SH3-like_dom_sf"/>
</dbReference>
<gene>
    <name evidence="14" type="primary">LOC116292087</name>
</gene>
<dbReference type="FunCoup" id="A0A6P8HRC6">
    <property type="interactions" value="607"/>
</dbReference>
<dbReference type="Gene3D" id="1.20.58.60">
    <property type="match status" value="1"/>
</dbReference>
<evidence type="ECO:0000256" key="3">
    <source>
        <dbReference type="ARBA" id="ARBA00022490"/>
    </source>
</evidence>
<proteinExistence type="inferred from homology"/>
<protein>
    <submittedName>
        <fullName evidence="14">Guanine nucleotide exchange factor DBS-like isoform X1</fullName>
    </submittedName>
</protein>
<dbReference type="InterPro" id="IPR056466">
    <property type="entry name" value="Spectrin_DBS"/>
</dbReference>
<dbReference type="PANTHER" id="PTHR22826">
    <property type="entry name" value="RHO GUANINE EXCHANGE FACTOR-RELATED"/>
    <property type="match status" value="1"/>
</dbReference>
<dbReference type="PROSITE" id="PS50002">
    <property type="entry name" value="SH3"/>
    <property type="match status" value="1"/>
</dbReference>
<dbReference type="SUPFAM" id="SSF50729">
    <property type="entry name" value="PH domain-like"/>
    <property type="match status" value="1"/>
</dbReference>
<dbReference type="Pfam" id="PF00621">
    <property type="entry name" value="RhoGEF"/>
    <property type="match status" value="1"/>
</dbReference>
<dbReference type="KEGG" id="aten:116292087"/>
<dbReference type="Pfam" id="PF22697">
    <property type="entry name" value="SOS1_NGEF_PH"/>
    <property type="match status" value="1"/>
</dbReference>
<dbReference type="InterPro" id="IPR036865">
    <property type="entry name" value="CRAL-TRIO_dom_sf"/>
</dbReference>
<feature type="domain" description="SH3" evidence="10">
    <location>
        <begin position="1007"/>
        <end position="1068"/>
    </location>
</feature>
<evidence type="ECO:0000256" key="1">
    <source>
        <dbReference type="ARBA" id="ARBA00004496"/>
    </source>
</evidence>
<dbReference type="CDD" id="cd11856">
    <property type="entry name" value="SH3_p47phox_like"/>
    <property type="match status" value="1"/>
</dbReference>
<dbReference type="CDD" id="cd00176">
    <property type="entry name" value="SPEC"/>
    <property type="match status" value="1"/>
</dbReference>
<feature type="compositionally biased region" description="Acidic residues" evidence="9">
    <location>
        <begin position="973"/>
        <end position="990"/>
    </location>
</feature>
<dbReference type="SMART" id="SM00233">
    <property type="entry name" value="PH"/>
    <property type="match status" value="1"/>
</dbReference>
<feature type="region of interest" description="Disordered" evidence="9">
    <location>
        <begin position="964"/>
        <end position="997"/>
    </location>
</feature>
<reference evidence="14" key="1">
    <citation type="submission" date="2025-08" db="UniProtKB">
        <authorList>
            <consortium name="RefSeq"/>
        </authorList>
    </citation>
    <scope>IDENTIFICATION</scope>
    <source>
        <tissue evidence="14">Tentacle</tissue>
    </source>
</reference>
<dbReference type="Gene3D" id="2.30.30.40">
    <property type="entry name" value="SH3 Domains"/>
    <property type="match status" value="1"/>
</dbReference>
<dbReference type="InterPro" id="IPR001251">
    <property type="entry name" value="CRAL-TRIO_dom"/>
</dbReference>
<dbReference type="PROSITE" id="PS00741">
    <property type="entry name" value="DH_1"/>
    <property type="match status" value="1"/>
</dbReference>
<comment type="similarity">
    <text evidence="6">Belongs to the MCF2 family.</text>
</comment>
<dbReference type="InterPro" id="IPR051336">
    <property type="entry name" value="RhoGEF_Guanine_NuclExch_SF"/>
</dbReference>
<dbReference type="OrthoDB" id="10004999at2759"/>
<comment type="subcellular location">
    <subcellularLocation>
        <location evidence="1">Cytoplasm</location>
    </subcellularLocation>
</comment>
<dbReference type="Gene3D" id="2.30.29.30">
    <property type="entry name" value="Pleckstrin-homology domain (PH domain)/Phosphotyrosine-binding domain (PTB)"/>
    <property type="match status" value="1"/>
</dbReference>
<keyword evidence="2 7" id="KW-0728">SH3 domain</keyword>
<dbReference type="SUPFAM" id="SSF50044">
    <property type="entry name" value="SH3-domain"/>
    <property type="match status" value="1"/>
</dbReference>
<dbReference type="Gene3D" id="1.20.900.10">
    <property type="entry name" value="Dbl homology (DH) domain"/>
    <property type="match status" value="1"/>
</dbReference>
<dbReference type="PROSITE" id="PS50010">
    <property type="entry name" value="DH_2"/>
    <property type="match status" value="1"/>
</dbReference>
<dbReference type="RefSeq" id="XP_031555185.1">
    <property type="nucleotide sequence ID" value="XM_031699325.1"/>
</dbReference>
<keyword evidence="5" id="KW-0344">Guanine-nucleotide releasing factor</keyword>
<keyword evidence="3" id="KW-0963">Cytoplasm</keyword>
<feature type="region of interest" description="Disordered" evidence="9">
    <location>
        <begin position="508"/>
        <end position="588"/>
    </location>
</feature>
<dbReference type="InterPro" id="IPR001452">
    <property type="entry name" value="SH3_domain"/>
</dbReference>
<dbReference type="InterPro" id="IPR000219">
    <property type="entry name" value="DH_dom"/>
</dbReference>
<dbReference type="Pfam" id="PF13716">
    <property type="entry name" value="CRAL_TRIO_2"/>
    <property type="match status" value="1"/>
</dbReference>
<evidence type="ECO:0000313" key="13">
    <source>
        <dbReference type="Proteomes" id="UP000515163"/>
    </source>
</evidence>
<keyword evidence="8" id="KW-0175">Coiled coil</keyword>
<dbReference type="CDD" id="cd00160">
    <property type="entry name" value="RhoGEF"/>
    <property type="match status" value="1"/>
</dbReference>
<dbReference type="GO" id="GO:0035556">
    <property type="term" value="P:intracellular signal transduction"/>
    <property type="evidence" value="ECO:0007669"/>
    <property type="project" value="InterPro"/>
</dbReference>
<feature type="compositionally biased region" description="Low complexity" evidence="9">
    <location>
        <begin position="571"/>
        <end position="581"/>
    </location>
</feature>
<feature type="coiled-coil region" evidence="8">
    <location>
        <begin position="381"/>
        <end position="415"/>
    </location>
</feature>
<dbReference type="InterPro" id="IPR001331">
    <property type="entry name" value="GDS_CDC24_CS"/>
</dbReference>
<dbReference type="SMART" id="SM00326">
    <property type="entry name" value="SH3"/>
    <property type="match status" value="1"/>
</dbReference>
<dbReference type="SMART" id="SM00325">
    <property type="entry name" value="RhoGEF"/>
    <property type="match status" value="1"/>
</dbReference>
<dbReference type="GO" id="GO:0005737">
    <property type="term" value="C:cytoplasm"/>
    <property type="evidence" value="ECO:0007669"/>
    <property type="project" value="UniProtKB-SubCell"/>
</dbReference>
<name>A0A6P8HRC6_ACTTE</name>
<dbReference type="GeneID" id="116292087"/>
<keyword evidence="4" id="KW-0597">Phosphoprotein</keyword>
<evidence type="ECO:0000256" key="9">
    <source>
        <dbReference type="SAM" id="MobiDB-lite"/>
    </source>
</evidence>
<dbReference type="InterPro" id="IPR035899">
    <property type="entry name" value="DBL_dom_sf"/>
</dbReference>
<dbReference type="SUPFAM" id="SSF46966">
    <property type="entry name" value="Spectrin repeat"/>
    <property type="match status" value="1"/>
</dbReference>
<dbReference type="InterPro" id="IPR018159">
    <property type="entry name" value="Spectrin/alpha-actinin"/>
</dbReference>
<dbReference type="InterPro" id="IPR001849">
    <property type="entry name" value="PH_domain"/>
</dbReference>
<dbReference type="InParanoid" id="A0A6P8HRC6"/>
<evidence type="ECO:0000259" key="11">
    <source>
        <dbReference type="PROSITE" id="PS50003"/>
    </source>
</evidence>
<evidence type="ECO:0000259" key="10">
    <source>
        <dbReference type="PROSITE" id="PS50002"/>
    </source>
</evidence>
<dbReference type="Pfam" id="PF23289">
    <property type="entry name" value="Spectrin_5"/>
    <property type="match status" value="1"/>
</dbReference>
<evidence type="ECO:0000256" key="6">
    <source>
        <dbReference type="ARBA" id="ARBA00049987"/>
    </source>
</evidence>
<dbReference type="InterPro" id="IPR055251">
    <property type="entry name" value="SOS1_NGEF_PH"/>
</dbReference>
<dbReference type="Proteomes" id="UP000515163">
    <property type="component" value="Unplaced"/>
</dbReference>
<feature type="domain" description="DH" evidence="12">
    <location>
        <begin position="616"/>
        <end position="795"/>
    </location>
</feature>
<evidence type="ECO:0000313" key="14">
    <source>
        <dbReference type="RefSeq" id="XP_031555185.1"/>
    </source>
</evidence>
<evidence type="ECO:0000256" key="4">
    <source>
        <dbReference type="ARBA" id="ARBA00022553"/>
    </source>
</evidence>
<accession>A0A6P8HRC6</accession>
<dbReference type="GO" id="GO:0005085">
    <property type="term" value="F:guanyl-nucleotide exchange factor activity"/>
    <property type="evidence" value="ECO:0007669"/>
    <property type="project" value="UniProtKB-KW"/>
</dbReference>
<dbReference type="PROSITE" id="PS50003">
    <property type="entry name" value="PH_DOMAIN"/>
    <property type="match status" value="1"/>
</dbReference>
<evidence type="ECO:0000256" key="8">
    <source>
        <dbReference type="SAM" id="Coils"/>
    </source>
</evidence>
<sequence length="1070" mass="122395">MANKNQGTEEEPSQEPKIRAYDIAEILQENYAFLSGGKDHYNNLIVTIPVDSKINIADDNYIKIVFKYLLDLSSRFFDYEECVKQEFTVILDRRKGRWSNVNTTLAKLKNTFPSPISCVFVLKPQGIIQKFMGGSASQEAQATFKIVVLGSVADLQTYIEQDQLSTDLGGKLEYKHEEWIENRSAIERFYCKVEEISKKLDMMRRKFERTEITSSIQEMEFTLESQKELWKDIKEDIISTRMTGVTLLKCIHPSRNKDDENDNAVGPDVKANTTELEGLFKKLNDSDKEFERFFENHEMKFRQGLEISLFELEVGQITGLLFAATSKVSTMVDVGDSRMAAEKLLDELHTFKTTTSRDPISRAKALIEKGKELAEKDSLSKRTVKMRCDELSQSCAELNNKIEMREKQLKNAMDIHDCLQQVSGWCTKGSDLLATQPVEKFQTSEGAEKCLEEIESFLKDRQGISLKKLNQLEKMSKELGNTFLINKVKDSLKRIGQVNEMMTKRENSLKRMVAKRPVQPVTALQVDKGEPKRKSSSPSNAPKSAESKRKMSSASAGEARKVKPSPTPKRPVSIVVSNNSDPPSPVPLAKNYAKAVSIPDLLDAVDGEDTTEIIKKRMQIMMELVATERDYVEDLRCIIRGYIREFEKASDKIPPNLYDKKNIIFGNVEQIYEFHNEEFLKELEKCVDDPLLVGEVFHEKRDDFDMYAVYCKNKPASEALQQDFVNLPIVKEWQNKLGHKLPLSAYLLKPVQRITKYQLLLKEMMKNTRNNRDAYVSLMEALQSMQSVLRHLNDVMHSRGLRGYHGNLAELGKLLLQDSFNVWHVNKRGILPLRGRPRQVFLYEKMVIFSKREEDFSRKDVVCYQYKNSLKLSETGITETVKHAPMKFELWLNNRSEVFILQAVSQEEKEKWVAKLRDVLLSQFDQAKAEQKFKSQELGKWNSTPTLGQENQNNLHSKTLSVTSLDQESGNTYDDDGFDSDEFDSDESPDECTSLGSSVQPLGQLMQHGFKYTALAEYYAIESGEMTVKPGQAIEVLKIGNDGWWYARDIASQQQGWVPASYLEPLVPSQ</sequence>
<dbReference type="Gene3D" id="3.40.525.10">
    <property type="entry name" value="CRAL-TRIO lipid binding domain"/>
    <property type="match status" value="1"/>
</dbReference>
<evidence type="ECO:0000256" key="7">
    <source>
        <dbReference type="PROSITE-ProRule" id="PRU00192"/>
    </source>
</evidence>
<evidence type="ECO:0000259" key="12">
    <source>
        <dbReference type="PROSITE" id="PS50010"/>
    </source>
</evidence>
<dbReference type="SUPFAM" id="SSF48065">
    <property type="entry name" value="DBL homology domain (DH-domain)"/>
    <property type="match status" value="1"/>
</dbReference>
<dbReference type="PANTHER" id="PTHR22826:SF211">
    <property type="entry name" value="LD43457P"/>
    <property type="match status" value="1"/>
</dbReference>
<dbReference type="Pfam" id="PF00018">
    <property type="entry name" value="SH3_1"/>
    <property type="match status" value="1"/>
</dbReference>
<evidence type="ECO:0000256" key="5">
    <source>
        <dbReference type="ARBA" id="ARBA00022658"/>
    </source>
</evidence>
<evidence type="ECO:0000256" key="2">
    <source>
        <dbReference type="ARBA" id="ARBA00022443"/>
    </source>
</evidence>
<keyword evidence="13" id="KW-1185">Reference proteome</keyword>
<feature type="domain" description="PH" evidence="11">
    <location>
        <begin position="807"/>
        <end position="921"/>
    </location>
</feature>